<comment type="similarity">
    <text evidence="1">Belongs to the isochorismatase family.</text>
</comment>
<dbReference type="AlphaFoldDB" id="A0A371D120"/>
<sequence length="247" mass="26921">MRHKWEDEDGELFSVLAARHVLLTPRDDVLSLTHILHYEQPAMSSAETTPESSILAETNLNDDPKRVLMVLDVQHNMLRDPPAGIPAGATVGPNIATILARARAAVPPPRIVHVRNAGDAGEPDETGTPGWELVNAPLPGEFVVDKRKNNAFVGTELGQIIPPTAEIIMVGMQSDFCIRATCSAALSRGNEVLLVRGAHATYDRVEYHNHGLITSALEVEKEIEGELEEAGVIMLEMKDLPGMFTDR</sequence>
<dbReference type="InterPro" id="IPR050272">
    <property type="entry name" value="Isochorismatase-like_hydrls"/>
</dbReference>
<dbReference type="EMBL" id="KZ857429">
    <property type="protein sequence ID" value="RDX46237.1"/>
    <property type="molecule type" value="Genomic_DNA"/>
</dbReference>
<protein>
    <submittedName>
        <fullName evidence="4">Isochorismatase hydrolase</fullName>
    </submittedName>
</protein>
<reference evidence="4 5" key="1">
    <citation type="journal article" date="2018" name="Biotechnol. Biofuels">
        <title>Integrative visual omics of the white-rot fungus Polyporus brumalis exposes the biotechnological potential of its oxidative enzymes for delignifying raw plant biomass.</title>
        <authorList>
            <person name="Miyauchi S."/>
            <person name="Rancon A."/>
            <person name="Drula E."/>
            <person name="Hage H."/>
            <person name="Chaduli D."/>
            <person name="Favel A."/>
            <person name="Grisel S."/>
            <person name="Henrissat B."/>
            <person name="Herpoel-Gimbert I."/>
            <person name="Ruiz-Duenas F.J."/>
            <person name="Chevret D."/>
            <person name="Hainaut M."/>
            <person name="Lin J."/>
            <person name="Wang M."/>
            <person name="Pangilinan J."/>
            <person name="Lipzen A."/>
            <person name="Lesage-Meessen L."/>
            <person name="Navarro D."/>
            <person name="Riley R."/>
            <person name="Grigoriev I.V."/>
            <person name="Zhou S."/>
            <person name="Raouche S."/>
            <person name="Rosso M.N."/>
        </authorList>
    </citation>
    <scope>NUCLEOTIDE SEQUENCE [LARGE SCALE GENOMIC DNA]</scope>
    <source>
        <strain evidence="4 5">BRFM 1820</strain>
    </source>
</reference>
<dbReference type="SUPFAM" id="SSF52499">
    <property type="entry name" value="Isochorismatase-like hydrolases"/>
    <property type="match status" value="1"/>
</dbReference>
<gene>
    <name evidence="4" type="ORF">OH76DRAFT_891673</name>
</gene>
<dbReference type="InterPro" id="IPR000868">
    <property type="entry name" value="Isochorismatase-like_dom"/>
</dbReference>
<accession>A0A371D120</accession>
<proteinExistence type="inferred from homology"/>
<dbReference type="PANTHER" id="PTHR43540:SF1">
    <property type="entry name" value="ISOCHORISMATASE HYDROLASE"/>
    <property type="match status" value="1"/>
</dbReference>
<dbReference type="GO" id="GO:0016787">
    <property type="term" value="F:hydrolase activity"/>
    <property type="evidence" value="ECO:0007669"/>
    <property type="project" value="UniProtKB-KW"/>
</dbReference>
<evidence type="ECO:0000313" key="4">
    <source>
        <dbReference type="EMBL" id="RDX46237.1"/>
    </source>
</evidence>
<evidence type="ECO:0000256" key="2">
    <source>
        <dbReference type="ARBA" id="ARBA00022801"/>
    </source>
</evidence>
<dbReference type="Proteomes" id="UP000256964">
    <property type="component" value="Unassembled WGS sequence"/>
</dbReference>
<name>A0A371D120_9APHY</name>
<keyword evidence="5" id="KW-1185">Reference proteome</keyword>
<evidence type="ECO:0000259" key="3">
    <source>
        <dbReference type="Pfam" id="PF00857"/>
    </source>
</evidence>
<dbReference type="PANTHER" id="PTHR43540">
    <property type="entry name" value="PEROXYUREIDOACRYLATE/UREIDOACRYLATE AMIDOHYDROLASE-RELATED"/>
    <property type="match status" value="1"/>
</dbReference>
<feature type="domain" description="Isochorismatase-like" evidence="3">
    <location>
        <begin position="67"/>
        <end position="212"/>
    </location>
</feature>
<dbReference type="InterPro" id="IPR036380">
    <property type="entry name" value="Isochorismatase-like_sf"/>
</dbReference>
<evidence type="ECO:0000313" key="5">
    <source>
        <dbReference type="Proteomes" id="UP000256964"/>
    </source>
</evidence>
<dbReference type="STRING" id="139420.A0A371D120"/>
<evidence type="ECO:0000256" key="1">
    <source>
        <dbReference type="ARBA" id="ARBA00006336"/>
    </source>
</evidence>
<dbReference type="Pfam" id="PF00857">
    <property type="entry name" value="Isochorismatase"/>
    <property type="match status" value="1"/>
</dbReference>
<keyword evidence="2 4" id="KW-0378">Hydrolase</keyword>
<dbReference type="Gene3D" id="3.40.50.850">
    <property type="entry name" value="Isochorismatase-like"/>
    <property type="match status" value="1"/>
</dbReference>
<organism evidence="4 5">
    <name type="scientific">Lentinus brumalis</name>
    <dbReference type="NCBI Taxonomy" id="2498619"/>
    <lineage>
        <taxon>Eukaryota</taxon>
        <taxon>Fungi</taxon>
        <taxon>Dikarya</taxon>
        <taxon>Basidiomycota</taxon>
        <taxon>Agaricomycotina</taxon>
        <taxon>Agaricomycetes</taxon>
        <taxon>Polyporales</taxon>
        <taxon>Polyporaceae</taxon>
        <taxon>Lentinus</taxon>
    </lineage>
</organism>
<dbReference type="OrthoDB" id="167809at2759"/>